<gene>
    <name evidence="1" type="ORF">AV530_014755</name>
</gene>
<sequence>MLPIVLLVRWPAFRSSVELCIQRRASRDAAMDLQTVNATAVMHLMDFQEQEDHAGGLKACVESGTFMVQTSFQHSPTQRDDETS</sequence>
<keyword evidence="2" id="KW-1185">Reference proteome</keyword>
<protein>
    <submittedName>
        <fullName evidence="1">Uncharacterized protein</fullName>
    </submittedName>
</protein>
<name>A0A1V4L0B2_PATFA</name>
<dbReference type="Proteomes" id="UP000190648">
    <property type="component" value="Unassembled WGS sequence"/>
</dbReference>
<comment type="caution">
    <text evidence="1">The sequence shown here is derived from an EMBL/GenBank/DDBJ whole genome shotgun (WGS) entry which is preliminary data.</text>
</comment>
<proteinExistence type="predicted"/>
<dbReference type="AlphaFoldDB" id="A0A1V4L0B2"/>
<organism evidence="1 2">
    <name type="scientific">Patagioenas fasciata monilis</name>
    <dbReference type="NCBI Taxonomy" id="372326"/>
    <lineage>
        <taxon>Eukaryota</taxon>
        <taxon>Metazoa</taxon>
        <taxon>Chordata</taxon>
        <taxon>Craniata</taxon>
        <taxon>Vertebrata</taxon>
        <taxon>Euteleostomi</taxon>
        <taxon>Archelosauria</taxon>
        <taxon>Archosauria</taxon>
        <taxon>Dinosauria</taxon>
        <taxon>Saurischia</taxon>
        <taxon>Theropoda</taxon>
        <taxon>Coelurosauria</taxon>
        <taxon>Aves</taxon>
        <taxon>Neognathae</taxon>
        <taxon>Neoaves</taxon>
        <taxon>Columbimorphae</taxon>
        <taxon>Columbiformes</taxon>
        <taxon>Columbidae</taxon>
        <taxon>Patagioenas</taxon>
    </lineage>
</organism>
<dbReference type="EMBL" id="LSYS01000429">
    <property type="protein sequence ID" value="OPJ90140.1"/>
    <property type="molecule type" value="Genomic_DNA"/>
</dbReference>
<accession>A0A1V4L0B2</accession>
<reference evidence="1 2" key="1">
    <citation type="submission" date="2016-02" db="EMBL/GenBank/DDBJ databases">
        <title>Band-tailed pigeon sequencing and assembly.</title>
        <authorList>
            <person name="Soares A.E."/>
            <person name="Novak B.J."/>
            <person name="Rice E.S."/>
            <person name="O'Connell B."/>
            <person name="Chang D."/>
            <person name="Weber S."/>
            <person name="Shapiro B."/>
        </authorList>
    </citation>
    <scope>NUCLEOTIDE SEQUENCE [LARGE SCALE GENOMIC DNA]</scope>
    <source>
        <strain evidence="1">BTP2013</strain>
        <tissue evidence="1">Blood</tissue>
    </source>
</reference>
<evidence type="ECO:0000313" key="2">
    <source>
        <dbReference type="Proteomes" id="UP000190648"/>
    </source>
</evidence>
<evidence type="ECO:0000313" key="1">
    <source>
        <dbReference type="EMBL" id="OPJ90140.1"/>
    </source>
</evidence>